<evidence type="ECO:0000313" key="2">
    <source>
        <dbReference type="EMBL" id="OGK29300.1"/>
    </source>
</evidence>
<gene>
    <name evidence="2" type="ORF">A3D06_01565</name>
</gene>
<protein>
    <recommendedName>
        <fullName evidence="4">DUF4446 domain-containing protein</fullName>
    </recommendedName>
</protein>
<proteinExistence type="predicted"/>
<keyword evidence="1" id="KW-0472">Membrane</keyword>
<keyword evidence="1" id="KW-0812">Transmembrane</keyword>
<organism evidence="2 3">
    <name type="scientific">Candidatus Roizmanbacteria bacterium RIFCSPHIGHO2_02_FULL_40_9</name>
    <dbReference type="NCBI Taxonomy" id="1802042"/>
    <lineage>
        <taxon>Bacteria</taxon>
        <taxon>Candidatus Roizmaniibacteriota</taxon>
    </lineage>
</organism>
<feature type="transmembrane region" description="Helical" evidence="1">
    <location>
        <begin position="6"/>
        <end position="25"/>
    </location>
</feature>
<dbReference type="EMBL" id="MFZS01000005">
    <property type="protein sequence ID" value="OGK29300.1"/>
    <property type="molecule type" value="Genomic_DNA"/>
</dbReference>
<dbReference type="AlphaFoldDB" id="A0A1F7HDC6"/>
<evidence type="ECO:0000313" key="3">
    <source>
        <dbReference type="Proteomes" id="UP000177027"/>
    </source>
</evidence>
<name>A0A1F7HDC6_9BACT</name>
<accession>A0A1F7HDC6</accession>
<dbReference type="Pfam" id="PF14584">
    <property type="entry name" value="DUF4446"/>
    <property type="match status" value="1"/>
</dbReference>
<reference evidence="2 3" key="1">
    <citation type="journal article" date="2016" name="Nat. Commun.">
        <title>Thousands of microbial genomes shed light on interconnected biogeochemical processes in an aquifer system.</title>
        <authorList>
            <person name="Anantharaman K."/>
            <person name="Brown C.T."/>
            <person name="Hug L.A."/>
            <person name="Sharon I."/>
            <person name="Castelle C.J."/>
            <person name="Probst A.J."/>
            <person name="Thomas B.C."/>
            <person name="Singh A."/>
            <person name="Wilkins M.J."/>
            <person name="Karaoz U."/>
            <person name="Brodie E.L."/>
            <person name="Williams K.H."/>
            <person name="Hubbard S.S."/>
            <person name="Banfield J.F."/>
        </authorList>
    </citation>
    <scope>NUCLEOTIDE SEQUENCE [LARGE SCALE GENOMIC DNA]</scope>
</reference>
<keyword evidence="1" id="KW-1133">Transmembrane helix</keyword>
<dbReference type="Proteomes" id="UP000177027">
    <property type="component" value="Unassembled WGS sequence"/>
</dbReference>
<comment type="caution">
    <text evidence="2">The sequence shown here is derived from an EMBL/GenBank/DDBJ whole genome shotgun (WGS) entry which is preliminary data.</text>
</comment>
<sequence length="149" mass="16906">MNLVYIGFGITLIWLIALSFFLFKLRAHYFRLTTKTGGKHIDEILDNILKTVDEHSHLIDESKKGISLLEKDTAMHFQKIGYVKFNPFDRVGGDQSFVVALLDKGDNGMVTTFLYTREGVRIYAKPVKSGVGTEFTLSEEEKEAIKKAE</sequence>
<evidence type="ECO:0000256" key="1">
    <source>
        <dbReference type="SAM" id="Phobius"/>
    </source>
</evidence>
<evidence type="ECO:0008006" key="4">
    <source>
        <dbReference type="Google" id="ProtNLM"/>
    </source>
</evidence>
<dbReference type="InterPro" id="IPR027981">
    <property type="entry name" value="DUF4446"/>
</dbReference>